<dbReference type="AlphaFoldDB" id="A0A2W5F0X3"/>
<dbReference type="InterPro" id="IPR000801">
    <property type="entry name" value="Esterase-like"/>
</dbReference>
<dbReference type="PANTHER" id="PTHR40841">
    <property type="entry name" value="SIDEROPHORE TRIACETYLFUSARININE C ESTERASE"/>
    <property type="match status" value="1"/>
</dbReference>
<evidence type="ECO:0000256" key="2">
    <source>
        <dbReference type="ARBA" id="ARBA00022801"/>
    </source>
</evidence>
<accession>A0A2W5F0X3</accession>
<comment type="similarity">
    <text evidence="1">Belongs to the esterase D family.</text>
</comment>
<dbReference type="InterPro" id="IPR052558">
    <property type="entry name" value="Siderophore_Hydrolase_D"/>
</dbReference>
<reference evidence="4 5" key="1">
    <citation type="submission" date="2017-11" db="EMBL/GenBank/DDBJ databases">
        <title>Infants hospitalized years apart are colonized by the same room-sourced microbial strains.</title>
        <authorList>
            <person name="Brooks B."/>
            <person name="Olm M.R."/>
            <person name="Firek B.A."/>
            <person name="Baker R."/>
            <person name="Thomas B.C."/>
            <person name="Morowitz M.J."/>
            <person name="Banfield J.F."/>
        </authorList>
    </citation>
    <scope>NUCLEOTIDE SEQUENCE [LARGE SCALE GENOMIC DNA]</scope>
    <source>
        <strain evidence="4">S2_009_000_R2_76</strain>
    </source>
</reference>
<keyword evidence="3" id="KW-0732">Signal</keyword>
<evidence type="ECO:0000313" key="4">
    <source>
        <dbReference type="EMBL" id="PZP47240.1"/>
    </source>
</evidence>
<dbReference type="Gene3D" id="3.40.50.1820">
    <property type="entry name" value="alpha/beta hydrolase"/>
    <property type="match status" value="1"/>
</dbReference>
<feature type="signal peptide" evidence="3">
    <location>
        <begin position="1"/>
        <end position="20"/>
    </location>
</feature>
<dbReference type="InterPro" id="IPR029058">
    <property type="entry name" value="AB_hydrolase_fold"/>
</dbReference>
<gene>
    <name evidence="4" type="ORF">DI598_11225</name>
</gene>
<dbReference type="SUPFAM" id="SSF53474">
    <property type="entry name" value="alpha/beta-Hydrolases"/>
    <property type="match status" value="1"/>
</dbReference>
<comment type="caution">
    <text evidence="4">The sequence shown here is derived from an EMBL/GenBank/DDBJ whole genome shotgun (WGS) entry which is preliminary data.</text>
</comment>
<organism evidence="4 5">
    <name type="scientific">Pseudopedobacter saltans</name>
    <dbReference type="NCBI Taxonomy" id="151895"/>
    <lineage>
        <taxon>Bacteria</taxon>
        <taxon>Pseudomonadati</taxon>
        <taxon>Bacteroidota</taxon>
        <taxon>Sphingobacteriia</taxon>
        <taxon>Sphingobacteriales</taxon>
        <taxon>Sphingobacteriaceae</taxon>
        <taxon>Pseudopedobacter</taxon>
    </lineage>
</organism>
<evidence type="ECO:0000256" key="1">
    <source>
        <dbReference type="ARBA" id="ARBA00005622"/>
    </source>
</evidence>
<dbReference type="PANTHER" id="PTHR40841:SF2">
    <property type="entry name" value="SIDEROPHORE-DEGRADING ESTERASE (EUROFUNG)"/>
    <property type="match status" value="1"/>
</dbReference>
<feature type="chain" id="PRO_5016097798" evidence="3">
    <location>
        <begin position="21"/>
        <end position="272"/>
    </location>
</feature>
<protein>
    <submittedName>
        <fullName evidence="4">Esterase</fullName>
    </submittedName>
</protein>
<dbReference type="PROSITE" id="PS51257">
    <property type="entry name" value="PROKAR_LIPOPROTEIN"/>
    <property type="match status" value="1"/>
</dbReference>
<sequence length="272" mass="30849">MRISNFAFLLLFLSMLSCRNQPEVVDIIPDHQTFTIKSEKLGETRTINIWAPKDSTIVIDSLPVMYVLDGGIKEDFPHVANTFSELIKAKKIPPFLLVGIENTQRRRDMTGPTTVEKDKEIAPVVGGAAKFRDFISDELFAEIAKRYPKTTHKGIIGESAAGLFVMETLFTKTNMFDYYIAFDPSLWWNGQLLTQSAKIYLEKMPPEKKVLWFASSSATDVSPFAQQLAQTLAAQDITSLSWNYSDEPEEQHNTIFRATKEKALIWALNQKM</sequence>
<dbReference type="EMBL" id="QFOI01000199">
    <property type="protein sequence ID" value="PZP47240.1"/>
    <property type="molecule type" value="Genomic_DNA"/>
</dbReference>
<evidence type="ECO:0000313" key="5">
    <source>
        <dbReference type="Proteomes" id="UP000249645"/>
    </source>
</evidence>
<proteinExistence type="inferred from homology"/>
<dbReference type="Proteomes" id="UP000249645">
    <property type="component" value="Unassembled WGS sequence"/>
</dbReference>
<name>A0A2W5F0X3_9SPHI</name>
<dbReference type="Pfam" id="PF00756">
    <property type="entry name" value="Esterase"/>
    <property type="match status" value="1"/>
</dbReference>
<evidence type="ECO:0000256" key="3">
    <source>
        <dbReference type="SAM" id="SignalP"/>
    </source>
</evidence>
<keyword evidence="2" id="KW-0378">Hydrolase</keyword>
<dbReference type="GO" id="GO:0016788">
    <property type="term" value="F:hydrolase activity, acting on ester bonds"/>
    <property type="evidence" value="ECO:0007669"/>
    <property type="project" value="TreeGrafter"/>
</dbReference>